<evidence type="ECO:0000256" key="1">
    <source>
        <dbReference type="SAM" id="MobiDB-lite"/>
    </source>
</evidence>
<feature type="region of interest" description="Disordered" evidence="1">
    <location>
        <begin position="323"/>
        <end position="344"/>
    </location>
</feature>
<feature type="compositionally biased region" description="Acidic residues" evidence="1">
    <location>
        <begin position="210"/>
        <end position="226"/>
    </location>
</feature>
<dbReference type="OrthoDB" id="2302145at2759"/>
<organism evidence="2 3">
    <name type="scientific">Circinella minor</name>
    <dbReference type="NCBI Taxonomy" id="1195481"/>
    <lineage>
        <taxon>Eukaryota</taxon>
        <taxon>Fungi</taxon>
        <taxon>Fungi incertae sedis</taxon>
        <taxon>Mucoromycota</taxon>
        <taxon>Mucoromycotina</taxon>
        <taxon>Mucoromycetes</taxon>
        <taxon>Mucorales</taxon>
        <taxon>Lichtheimiaceae</taxon>
        <taxon>Circinella</taxon>
    </lineage>
</organism>
<evidence type="ECO:0000313" key="3">
    <source>
        <dbReference type="Proteomes" id="UP000646827"/>
    </source>
</evidence>
<evidence type="ECO:0000313" key="2">
    <source>
        <dbReference type="EMBL" id="KAG2225035.1"/>
    </source>
</evidence>
<sequence>MPRPTNPENVYKGMSAFKLNETSEQSSTILSNNVENGEDCLSTTVSTNDNSSSVSENNILSWSSETVRQFLAIIKANYMSIEQDDGVATWTRFTEKLKQAVQNNNQGNRVGTDDVKAFLEKMTAKEVHRQWNLMVDTYLQIKQHVGIVGVGDSRGQRVWEFYDEIDKITRDDSSINPRVIIESMDRGATGAHFYYNRDSPPIDDNSKETAEEEEGEEEEARDGEEERDYEWNTRFWEFSRAESSRFFQKFRTVLEEDRKRRTEDYATFERNIRQRQEEYRLERMSYREEERRSRNKRHEEHLSIMRRLLAITERHVEQYKLDPSTNINNINNNNNNNNNSDRDE</sequence>
<keyword evidence="3" id="KW-1185">Reference proteome</keyword>
<reference evidence="2 3" key="1">
    <citation type="submission" date="2020-12" db="EMBL/GenBank/DDBJ databases">
        <title>Metabolic potential, ecology and presence of endohyphal bacteria is reflected in genomic diversity of Mucoromycotina.</title>
        <authorList>
            <person name="Muszewska A."/>
            <person name="Okrasinska A."/>
            <person name="Steczkiewicz K."/>
            <person name="Drgas O."/>
            <person name="Orlowska M."/>
            <person name="Perlinska-Lenart U."/>
            <person name="Aleksandrzak-Piekarczyk T."/>
            <person name="Szatraj K."/>
            <person name="Zielenkiewicz U."/>
            <person name="Pilsyk S."/>
            <person name="Malc E."/>
            <person name="Mieczkowski P."/>
            <person name="Kruszewska J.S."/>
            <person name="Biernat P."/>
            <person name="Pawlowska J."/>
        </authorList>
    </citation>
    <scope>NUCLEOTIDE SEQUENCE [LARGE SCALE GENOMIC DNA]</scope>
    <source>
        <strain evidence="2 3">CBS 142.35</strain>
    </source>
</reference>
<name>A0A8H7VLI2_9FUNG</name>
<gene>
    <name evidence="2" type="ORF">INT45_003235</name>
</gene>
<protein>
    <submittedName>
        <fullName evidence="2">Uncharacterized protein</fullName>
    </submittedName>
</protein>
<dbReference type="Proteomes" id="UP000646827">
    <property type="component" value="Unassembled WGS sequence"/>
</dbReference>
<feature type="region of interest" description="Disordered" evidence="1">
    <location>
        <begin position="191"/>
        <end position="226"/>
    </location>
</feature>
<comment type="caution">
    <text evidence="2">The sequence shown here is derived from an EMBL/GenBank/DDBJ whole genome shotgun (WGS) entry which is preliminary data.</text>
</comment>
<dbReference type="AlphaFoldDB" id="A0A8H7VLI2"/>
<proteinExistence type="predicted"/>
<accession>A0A8H7VLI2</accession>
<dbReference type="EMBL" id="JAEPRB010000033">
    <property type="protein sequence ID" value="KAG2225035.1"/>
    <property type="molecule type" value="Genomic_DNA"/>
</dbReference>
<feature type="compositionally biased region" description="Low complexity" evidence="1">
    <location>
        <begin position="326"/>
        <end position="344"/>
    </location>
</feature>